<keyword evidence="3" id="KW-0808">Transferase</keyword>
<dbReference type="InterPro" id="IPR036641">
    <property type="entry name" value="HPT_dom_sf"/>
</dbReference>
<feature type="modified residue" description="Phosphohistidine" evidence="1">
    <location>
        <position position="56"/>
    </location>
</feature>
<dbReference type="AlphaFoldDB" id="A0A255ZVT8"/>
<dbReference type="PROSITE" id="PS50894">
    <property type="entry name" value="HPT"/>
    <property type="match status" value="1"/>
</dbReference>
<reference evidence="3 4" key="1">
    <citation type="submission" date="2017-07" db="EMBL/GenBank/DDBJ databases">
        <title>Flavobacterium cyanobacteriorum sp. nov., isolated from cyanobacterial aggregates in a eutrophic lake.</title>
        <authorList>
            <person name="Cai H."/>
        </authorList>
    </citation>
    <scope>NUCLEOTIDE SEQUENCE [LARGE SCALE GENOMIC DNA]</scope>
    <source>
        <strain evidence="3 4">TH167</strain>
    </source>
</reference>
<dbReference type="GO" id="GO:0000160">
    <property type="term" value="P:phosphorelay signal transduction system"/>
    <property type="evidence" value="ECO:0007669"/>
    <property type="project" value="InterPro"/>
</dbReference>
<name>A0A255ZVT8_9FLAO</name>
<gene>
    <name evidence="3" type="ORF">CHX27_05895</name>
</gene>
<comment type="caution">
    <text evidence="3">The sequence shown here is derived from an EMBL/GenBank/DDBJ whole genome shotgun (WGS) entry which is preliminary data.</text>
</comment>
<evidence type="ECO:0000259" key="2">
    <source>
        <dbReference type="PROSITE" id="PS50894"/>
    </source>
</evidence>
<dbReference type="InterPro" id="IPR008207">
    <property type="entry name" value="Sig_transdc_His_kin_Hpt_dom"/>
</dbReference>
<evidence type="ECO:0000313" key="4">
    <source>
        <dbReference type="Proteomes" id="UP000216035"/>
    </source>
</evidence>
<dbReference type="Gene3D" id="1.20.120.160">
    <property type="entry name" value="HPT domain"/>
    <property type="match status" value="1"/>
</dbReference>
<dbReference type="SUPFAM" id="SSF47226">
    <property type="entry name" value="Histidine-containing phosphotransfer domain, HPT domain"/>
    <property type="match status" value="1"/>
</dbReference>
<sequence length="114" mass="13142">MALHYNLAKVYAISENDDEFAKQIATLFVTEVPQEMELVKTGIETKKYDQAHAAAHKIKPTLDLLGMDNAYEEVKLIEAWAKRKGKRREIKDTFKDLSVRVDKAVREIMKDFSL</sequence>
<evidence type="ECO:0000313" key="3">
    <source>
        <dbReference type="EMBL" id="OYQ45593.1"/>
    </source>
</evidence>
<proteinExistence type="predicted"/>
<keyword evidence="4" id="KW-1185">Reference proteome</keyword>
<keyword evidence="1" id="KW-0597">Phosphoprotein</keyword>
<evidence type="ECO:0000256" key="1">
    <source>
        <dbReference type="PROSITE-ProRule" id="PRU00110"/>
    </source>
</evidence>
<dbReference type="GO" id="GO:0004672">
    <property type="term" value="F:protein kinase activity"/>
    <property type="evidence" value="ECO:0007669"/>
    <property type="project" value="UniProtKB-ARBA"/>
</dbReference>
<protein>
    <submittedName>
        <fullName evidence="3">Histidine kinase</fullName>
    </submittedName>
</protein>
<accession>A0A255ZVT8</accession>
<organism evidence="3 4">
    <name type="scientific">Flavobacterium aurantiibacter</name>
    <dbReference type="NCBI Taxonomy" id="2023067"/>
    <lineage>
        <taxon>Bacteria</taxon>
        <taxon>Pseudomonadati</taxon>
        <taxon>Bacteroidota</taxon>
        <taxon>Flavobacteriia</taxon>
        <taxon>Flavobacteriales</taxon>
        <taxon>Flavobacteriaceae</taxon>
        <taxon>Flavobacterium</taxon>
    </lineage>
</organism>
<dbReference type="EMBL" id="NOXX01000179">
    <property type="protein sequence ID" value="OYQ45593.1"/>
    <property type="molecule type" value="Genomic_DNA"/>
</dbReference>
<dbReference type="RefSeq" id="WP_094485837.1">
    <property type="nucleotide sequence ID" value="NZ_NOXX01000179.1"/>
</dbReference>
<keyword evidence="3" id="KW-0418">Kinase</keyword>
<dbReference type="Proteomes" id="UP000216035">
    <property type="component" value="Unassembled WGS sequence"/>
</dbReference>
<dbReference type="OrthoDB" id="7478530at2"/>
<feature type="domain" description="HPt" evidence="2">
    <location>
        <begin position="17"/>
        <end position="114"/>
    </location>
</feature>